<reference evidence="2 3" key="1">
    <citation type="submission" date="2020-08" db="EMBL/GenBank/DDBJ databases">
        <title>A Genomic Blueprint of the Chicken Gut Microbiome.</title>
        <authorList>
            <person name="Gilroy R."/>
            <person name="Ravi A."/>
            <person name="Getino M."/>
            <person name="Pursley I."/>
            <person name="Horton D.L."/>
            <person name="Alikhan N.-F."/>
            <person name="Baker D."/>
            <person name="Gharbi K."/>
            <person name="Hall N."/>
            <person name="Watson M."/>
            <person name="Adriaenssens E.M."/>
            <person name="Foster-Nyarko E."/>
            <person name="Jarju S."/>
            <person name="Secka A."/>
            <person name="Antonio M."/>
            <person name="Oren A."/>
            <person name="Chaudhuri R."/>
            <person name="La Ragione R.M."/>
            <person name="Hildebrand F."/>
            <person name="Pallen M.J."/>
        </authorList>
    </citation>
    <scope>NUCLEOTIDE SEQUENCE [LARGE SCALE GENOMIC DNA]</scope>
    <source>
        <strain evidence="2 3">Re31</strain>
    </source>
</reference>
<dbReference type="Gene3D" id="3.90.182.10">
    <property type="entry name" value="Toxin - Anthrax Protective Antigen,domain 1"/>
    <property type="match status" value="4"/>
</dbReference>
<dbReference type="SMART" id="SM00047">
    <property type="entry name" value="LYZ2"/>
    <property type="match status" value="1"/>
</dbReference>
<evidence type="ECO:0000313" key="3">
    <source>
        <dbReference type="Proteomes" id="UP000640930"/>
    </source>
</evidence>
<dbReference type="Pfam" id="PF07691">
    <property type="entry name" value="PA14"/>
    <property type="match status" value="4"/>
</dbReference>
<dbReference type="Proteomes" id="UP000640930">
    <property type="component" value="Unassembled WGS sequence"/>
</dbReference>
<keyword evidence="3" id="KW-1185">Reference proteome</keyword>
<evidence type="ECO:0000313" key="2">
    <source>
        <dbReference type="EMBL" id="MBD8028604.1"/>
    </source>
</evidence>
<dbReference type="SMART" id="SM00287">
    <property type="entry name" value="SH3b"/>
    <property type="match status" value="1"/>
</dbReference>
<sequence length="892" mass="100931">MLRLVLNNIIKYGLLVLLSIIIFSTNNIEASADSSKWNATFYSNGNLTGKEVKSTYDSVDFNWQRNSPISGIPSDNFSAKFTKTFTLDEGIYNFRVYANDGVRIYVDGKLLINEWNNDQGLKFFAKPTYLASGSHKVEIHYKELVGLAELRFEIDNLLRNDRWYGMAFSNSNLTGNTALLGYQPQIPQLDFDWGWGSPASNIPKDNFSSLFQREINVEEGAYNLRVWANDGVQVYVDGKLVIDEWDNNQGLKFFGKPVYLKKGTHKILIKYKELVGVSQLKFDIDDLTRDNRWYGLAFSNPDLTGETALLGYQPQIPNLNYDWGRGSPSSNIPNDNFSTLFQREINVKEGAYNLRVWANDGVQVFVDGALVIDEWDNDQGLQFFGQPIYLKEGSHRILIKYKELTGLAQLRFEIDDLMRDDRWYGLAFPNKDFTGSPVLLGYQPQIPELNFNWQGGSPSELIPNDNFSALYQRYIETNSGNYQLDVTANDGVRVYIDNKLVLDEWGNRSKGTWSKTINLSSGKHHVLVKYFEGTGVAELSVKLNPSKSIKNTYVNYDITLDQMANIQMKATPQTDKRYPLWVRSDAFVSNSIKDGKGIIKDETWNLRRGPGTEFAIGGSVSNETVSIYDSTKGSDGYIWYHIKNTTGWVIPDLADLKYYINPNNFTGTFKDKLQFLKLSEVANVNINEMNAILNNKGIFANKADSFIQGAKNNSINEVYLVAHALLESGNGTSDLASGQIQVGSLGANKWVSFQPNGTYTVEYKTDTRKWEVIKVTNFDKNQATNIKKIYNMFGIGAYDSNPLTLGAIKAYQENWFTPESAIIGGASFIGDSYINVGQDTLYKMRWNVVGNVASHQYATDIGWAYKQTSKMNEIYNMLSSYSITFEIPVYKK</sequence>
<dbReference type="InterPro" id="IPR002901">
    <property type="entry name" value="MGlyc_endo_b_GlcNAc-like_dom"/>
</dbReference>
<protein>
    <submittedName>
        <fullName evidence="2">Glucosaminidase domain-containing protein</fullName>
    </submittedName>
</protein>
<dbReference type="SUPFAM" id="SSF56988">
    <property type="entry name" value="Anthrax protective antigen"/>
    <property type="match status" value="4"/>
</dbReference>
<gene>
    <name evidence="2" type="ORF">H9636_18375</name>
</gene>
<dbReference type="EMBL" id="JACSQA010000047">
    <property type="protein sequence ID" value="MBD8028604.1"/>
    <property type="molecule type" value="Genomic_DNA"/>
</dbReference>
<accession>A0ABR8XH93</accession>
<feature type="domain" description="PA14" evidence="1">
    <location>
        <begin position="418"/>
        <end position="557"/>
    </location>
</feature>
<name>A0ABR8XH93_9BACL</name>
<evidence type="ECO:0000259" key="1">
    <source>
        <dbReference type="PROSITE" id="PS51820"/>
    </source>
</evidence>
<dbReference type="Pfam" id="PF01832">
    <property type="entry name" value="Glucosaminidase"/>
    <property type="match status" value="1"/>
</dbReference>
<organism evidence="2 3">
    <name type="scientific">Ureibacillus galli</name>
    <dbReference type="NCBI Taxonomy" id="2762222"/>
    <lineage>
        <taxon>Bacteria</taxon>
        <taxon>Bacillati</taxon>
        <taxon>Bacillota</taxon>
        <taxon>Bacilli</taxon>
        <taxon>Bacillales</taxon>
        <taxon>Caryophanaceae</taxon>
        <taxon>Ureibacillus</taxon>
    </lineage>
</organism>
<feature type="domain" description="PA14" evidence="1">
    <location>
        <begin position="32"/>
        <end position="170"/>
    </location>
</feature>
<dbReference type="PROSITE" id="PS51820">
    <property type="entry name" value="PA14"/>
    <property type="match status" value="2"/>
</dbReference>
<dbReference type="InterPro" id="IPR003646">
    <property type="entry name" value="SH3-like_bac-type"/>
</dbReference>
<dbReference type="SMART" id="SM00758">
    <property type="entry name" value="PA14"/>
    <property type="match status" value="3"/>
</dbReference>
<comment type="caution">
    <text evidence="2">The sequence shown here is derived from an EMBL/GenBank/DDBJ whole genome shotgun (WGS) entry which is preliminary data.</text>
</comment>
<proteinExistence type="predicted"/>
<dbReference type="InterPro" id="IPR011658">
    <property type="entry name" value="PA14_dom"/>
</dbReference>
<dbReference type="InterPro" id="IPR037524">
    <property type="entry name" value="PA14/GLEYA"/>
</dbReference>